<dbReference type="Proteomes" id="UP001060085">
    <property type="component" value="Linkage Group LG08"/>
</dbReference>
<sequence length="104" mass="11834">MPLLEAVGMKPTSENFIVAIAFIRNEHDTTYRWVFEQIKHLYVSSAMPTGNESIINYGEPIVIITDRESGLMPVIKDVFSKSYHMLWLKMKRSQLGSSMAPGKN</sequence>
<name>A0ACB9ZVK3_CATRO</name>
<reference evidence="2" key="1">
    <citation type="journal article" date="2023" name="Nat. Plants">
        <title>Single-cell RNA sequencing provides a high-resolution roadmap for understanding the multicellular compartmentation of specialized metabolism.</title>
        <authorList>
            <person name="Sun S."/>
            <person name="Shen X."/>
            <person name="Li Y."/>
            <person name="Li Y."/>
            <person name="Wang S."/>
            <person name="Li R."/>
            <person name="Zhang H."/>
            <person name="Shen G."/>
            <person name="Guo B."/>
            <person name="Wei J."/>
            <person name="Xu J."/>
            <person name="St-Pierre B."/>
            <person name="Chen S."/>
            <person name="Sun C."/>
        </authorList>
    </citation>
    <scope>NUCLEOTIDE SEQUENCE [LARGE SCALE GENOMIC DNA]</scope>
</reference>
<dbReference type="EMBL" id="CM044708">
    <property type="protein sequence ID" value="KAI5650440.1"/>
    <property type="molecule type" value="Genomic_DNA"/>
</dbReference>
<protein>
    <submittedName>
        <fullName evidence="1">Uncharacterized protein</fullName>
    </submittedName>
</protein>
<evidence type="ECO:0000313" key="1">
    <source>
        <dbReference type="EMBL" id="KAI5650440.1"/>
    </source>
</evidence>
<comment type="caution">
    <text evidence="1">The sequence shown here is derived from an EMBL/GenBank/DDBJ whole genome shotgun (WGS) entry which is preliminary data.</text>
</comment>
<keyword evidence="2" id="KW-1185">Reference proteome</keyword>
<evidence type="ECO:0000313" key="2">
    <source>
        <dbReference type="Proteomes" id="UP001060085"/>
    </source>
</evidence>
<proteinExistence type="predicted"/>
<organism evidence="1 2">
    <name type="scientific">Catharanthus roseus</name>
    <name type="common">Madagascar periwinkle</name>
    <name type="synonym">Vinca rosea</name>
    <dbReference type="NCBI Taxonomy" id="4058"/>
    <lineage>
        <taxon>Eukaryota</taxon>
        <taxon>Viridiplantae</taxon>
        <taxon>Streptophyta</taxon>
        <taxon>Embryophyta</taxon>
        <taxon>Tracheophyta</taxon>
        <taxon>Spermatophyta</taxon>
        <taxon>Magnoliopsida</taxon>
        <taxon>eudicotyledons</taxon>
        <taxon>Gunneridae</taxon>
        <taxon>Pentapetalae</taxon>
        <taxon>asterids</taxon>
        <taxon>lamiids</taxon>
        <taxon>Gentianales</taxon>
        <taxon>Apocynaceae</taxon>
        <taxon>Rauvolfioideae</taxon>
        <taxon>Vinceae</taxon>
        <taxon>Catharanthinae</taxon>
        <taxon>Catharanthus</taxon>
    </lineage>
</organism>
<gene>
    <name evidence="1" type="ORF">M9H77_36445</name>
</gene>
<accession>A0ACB9ZVK3</accession>